<evidence type="ECO:0000256" key="4">
    <source>
        <dbReference type="ARBA" id="ARBA00023163"/>
    </source>
</evidence>
<evidence type="ECO:0000256" key="3">
    <source>
        <dbReference type="ARBA" id="ARBA00023082"/>
    </source>
</evidence>
<dbReference type="InterPro" id="IPR039425">
    <property type="entry name" value="RNA_pol_sigma-70-like"/>
</dbReference>
<evidence type="ECO:0000259" key="5">
    <source>
        <dbReference type="Pfam" id="PF04542"/>
    </source>
</evidence>
<dbReference type="InterPro" id="IPR013324">
    <property type="entry name" value="RNA_pol_sigma_r3/r4-like"/>
</dbReference>
<dbReference type="OrthoDB" id="9150024at2"/>
<dbReference type="Pfam" id="PF04542">
    <property type="entry name" value="Sigma70_r2"/>
    <property type="match status" value="1"/>
</dbReference>
<dbReference type="InterPro" id="IPR014284">
    <property type="entry name" value="RNA_pol_sigma-70_dom"/>
</dbReference>
<dbReference type="Gene3D" id="1.10.1740.10">
    <property type="match status" value="1"/>
</dbReference>
<dbReference type="SUPFAM" id="SSF88946">
    <property type="entry name" value="Sigma2 domain of RNA polymerase sigma factors"/>
    <property type="match status" value="1"/>
</dbReference>
<evidence type="ECO:0000256" key="2">
    <source>
        <dbReference type="ARBA" id="ARBA00023015"/>
    </source>
</evidence>
<dbReference type="RefSeq" id="WP_142604263.1">
    <property type="nucleotide sequence ID" value="NZ_FXSZ01000007.1"/>
</dbReference>
<dbReference type="PANTHER" id="PTHR43133">
    <property type="entry name" value="RNA POLYMERASE ECF-TYPE SIGMA FACTO"/>
    <property type="match status" value="1"/>
</dbReference>
<dbReference type="PANTHER" id="PTHR43133:SF46">
    <property type="entry name" value="RNA POLYMERASE SIGMA-70 FACTOR ECF SUBFAMILY"/>
    <property type="match status" value="1"/>
</dbReference>
<dbReference type="EMBL" id="FXSZ01000007">
    <property type="protein sequence ID" value="SMO72063.1"/>
    <property type="molecule type" value="Genomic_DNA"/>
</dbReference>
<dbReference type="Pfam" id="PF08281">
    <property type="entry name" value="Sigma70_r4_2"/>
    <property type="match status" value="1"/>
</dbReference>
<dbReference type="GO" id="GO:0016987">
    <property type="term" value="F:sigma factor activity"/>
    <property type="evidence" value="ECO:0007669"/>
    <property type="project" value="UniProtKB-KW"/>
</dbReference>
<reference evidence="7 8" key="1">
    <citation type="submission" date="2017-05" db="EMBL/GenBank/DDBJ databases">
        <authorList>
            <person name="Varghese N."/>
            <person name="Submissions S."/>
        </authorList>
    </citation>
    <scope>NUCLEOTIDE SEQUENCE [LARGE SCALE GENOMIC DNA]</scope>
    <source>
        <strain evidence="7 8">DSM 21342</strain>
    </source>
</reference>
<keyword evidence="3" id="KW-0731">Sigma factor</keyword>
<accession>A0A521DK04</accession>
<evidence type="ECO:0000256" key="1">
    <source>
        <dbReference type="ARBA" id="ARBA00010641"/>
    </source>
</evidence>
<dbReference type="GO" id="GO:0003677">
    <property type="term" value="F:DNA binding"/>
    <property type="evidence" value="ECO:0007669"/>
    <property type="project" value="InterPro"/>
</dbReference>
<dbReference type="InterPro" id="IPR013249">
    <property type="entry name" value="RNA_pol_sigma70_r4_t2"/>
</dbReference>
<feature type="domain" description="RNA polymerase sigma-70 region 2" evidence="5">
    <location>
        <begin position="25"/>
        <end position="87"/>
    </location>
</feature>
<evidence type="ECO:0000313" key="8">
    <source>
        <dbReference type="Proteomes" id="UP000315971"/>
    </source>
</evidence>
<keyword evidence="2" id="KW-0805">Transcription regulation</keyword>
<gene>
    <name evidence="7" type="ORF">SAMN06265350_10773</name>
</gene>
<dbReference type="InterPro" id="IPR007627">
    <property type="entry name" value="RNA_pol_sigma70_r2"/>
</dbReference>
<dbReference type="SUPFAM" id="SSF88659">
    <property type="entry name" value="Sigma3 and sigma4 domains of RNA polymerase sigma factors"/>
    <property type="match status" value="1"/>
</dbReference>
<dbReference type="Gene3D" id="1.10.10.10">
    <property type="entry name" value="Winged helix-like DNA-binding domain superfamily/Winged helix DNA-binding domain"/>
    <property type="match status" value="1"/>
</dbReference>
<evidence type="ECO:0000313" key="7">
    <source>
        <dbReference type="EMBL" id="SMO72063.1"/>
    </source>
</evidence>
<dbReference type="AlphaFoldDB" id="A0A521DK04"/>
<dbReference type="InterPro" id="IPR036388">
    <property type="entry name" value="WH-like_DNA-bd_sf"/>
</dbReference>
<dbReference type="InterPro" id="IPR013325">
    <property type="entry name" value="RNA_pol_sigma_r2"/>
</dbReference>
<feature type="domain" description="RNA polymerase sigma factor 70 region 4 type 2" evidence="6">
    <location>
        <begin position="126"/>
        <end position="169"/>
    </location>
</feature>
<organism evidence="7 8">
    <name type="scientific">Solitalea koreensis</name>
    <dbReference type="NCBI Taxonomy" id="543615"/>
    <lineage>
        <taxon>Bacteria</taxon>
        <taxon>Pseudomonadati</taxon>
        <taxon>Bacteroidota</taxon>
        <taxon>Sphingobacteriia</taxon>
        <taxon>Sphingobacteriales</taxon>
        <taxon>Sphingobacteriaceae</taxon>
        <taxon>Solitalea</taxon>
    </lineage>
</organism>
<dbReference type="Proteomes" id="UP000315971">
    <property type="component" value="Unassembled WGS sequence"/>
</dbReference>
<evidence type="ECO:0000259" key="6">
    <source>
        <dbReference type="Pfam" id="PF08281"/>
    </source>
</evidence>
<name>A0A521DK04_9SPHI</name>
<keyword evidence="8" id="KW-1185">Reference proteome</keyword>
<keyword evidence="4" id="KW-0804">Transcription</keyword>
<comment type="similarity">
    <text evidence="1">Belongs to the sigma-70 factor family. ECF subfamily.</text>
</comment>
<sequence length="185" mass="22036">MSVEVEYSIYWESFRNGDKQALFDLYNSLYFQLVRYGLKLSADDELVKDSINQVFLELWEKRERLTPVGNVKSYLFTCLRRNMLDQYSYMSKTKSVINIIAVEEEQREMSYEEILINVQQDESLKRRLHEAIQQLTPRQMELIKMKFFDGLSYEQIALSTSQNIKTSYNIIYDAICFLRKTLKKG</sequence>
<proteinExistence type="inferred from homology"/>
<protein>
    <submittedName>
        <fullName evidence="7">RNA polymerase sigma-70 factor, ECF subfamily</fullName>
    </submittedName>
</protein>
<dbReference type="NCBIfam" id="TIGR02937">
    <property type="entry name" value="sigma70-ECF"/>
    <property type="match status" value="1"/>
</dbReference>
<dbReference type="GO" id="GO:0006352">
    <property type="term" value="P:DNA-templated transcription initiation"/>
    <property type="evidence" value="ECO:0007669"/>
    <property type="project" value="InterPro"/>
</dbReference>